<accession>A0A8H5ZHV1</accession>
<dbReference type="AlphaFoldDB" id="A0A8H5ZHV1"/>
<reference evidence="2" key="1">
    <citation type="submission" date="2019-11" db="EMBL/GenBank/DDBJ databases">
        <title>Bipolaris sorokiniana Genome sequencing.</title>
        <authorList>
            <person name="Wang H."/>
        </authorList>
    </citation>
    <scope>NUCLEOTIDE SEQUENCE</scope>
</reference>
<dbReference type="PANTHER" id="PTHR38847">
    <property type="match status" value="1"/>
</dbReference>
<proteinExistence type="predicted"/>
<feature type="signal peptide" evidence="1">
    <location>
        <begin position="1"/>
        <end position="17"/>
    </location>
</feature>
<evidence type="ECO:0000313" key="3">
    <source>
        <dbReference type="Proteomes" id="UP000624244"/>
    </source>
</evidence>
<dbReference type="InterPro" id="IPR025649">
    <property type="entry name" value="DUF4360"/>
</dbReference>
<dbReference type="PANTHER" id="PTHR38847:SF1">
    <property type="entry name" value="PSEUDOURIDINE SYNTHASE RSUA_RLUA-LIKE DOMAIN-CONTAINING PROTEIN"/>
    <property type="match status" value="1"/>
</dbReference>
<feature type="chain" id="PRO_5034491569" description="Secreted protein" evidence="1">
    <location>
        <begin position="18"/>
        <end position="188"/>
    </location>
</feature>
<protein>
    <recommendedName>
        <fullName evidence="4">Secreted protein</fullName>
    </recommendedName>
</protein>
<dbReference type="OMA" id="TANCQVH"/>
<keyword evidence="1" id="KW-0732">Signal</keyword>
<evidence type="ECO:0008006" key="4">
    <source>
        <dbReference type="Google" id="ProtNLM"/>
    </source>
</evidence>
<sequence>MHARIFPFLSLALLAVAAPPTPPTITRLVFSGSGCPNDSGSVKSDTTTLGDLAGMSFSQLKGDSTNNCGVHIQSSGASPGWQVALKQADYAGNVELKGNSGLNTLTQVFWSENAGDTGLLSGGLMSTGPDVKDYVTVRSSASDLKWSRCTGSDGNPGILNVNFRPVVQGEFGKYDFKHASWTLAWRQC</sequence>
<dbReference type="EMBL" id="WNKQ01000011">
    <property type="protein sequence ID" value="KAF5848509.1"/>
    <property type="molecule type" value="Genomic_DNA"/>
</dbReference>
<comment type="caution">
    <text evidence="2">The sequence shown here is derived from an EMBL/GenBank/DDBJ whole genome shotgun (WGS) entry which is preliminary data.</text>
</comment>
<evidence type="ECO:0000256" key="1">
    <source>
        <dbReference type="SAM" id="SignalP"/>
    </source>
</evidence>
<gene>
    <name evidence="2" type="ORF">GGP41_005943</name>
</gene>
<dbReference type="Proteomes" id="UP000624244">
    <property type="component" value="Unassembled WGS sequence"/>
</dbReference>
<dbReference type="Pfam" id="PF14273">
    <property type="entry name" value="DUF4360"/>
    <property type="match status" value="1"/>
</dbReference>
<organism evidence="2 3">
    <name type="scientific">Cochliobolus sativus</name>
    <name type="common">Common root rot and spot blotch fungus</name>
    <name type="synonym">Bipolaris sorokiniana</name>
    <dbReference type="NCBI Taxonomy" id="45130"/>
    <lineage>
        <taxon>Eukaryota</taxon>
        <taxon>Fungi</taxon>
        <taxon>Dikarya</taxon>
        <taxon>Ascomycota</taxon>
        <taxon>Pezizomycotina</taxon>
        <taxon>Dothideomycetes</taxon>
        <taxon>Pleosporomycetidae</taxon>
        <taxon>Pleosporales</taxon>
        <taxon>Pleosporineae</taxon>
        <taxon>Pleosporaceae</taxon>
        <taxon>Bipolaris</taxon>
    </lineage>
</organism>
<evidence type="ECO:0000313" key="2">
    <source>
        <dbReference type="EMBL" id="KAF5848509.1"/>
    </source>
</evidence>
<name>A0A8H5ZHV1_COCSA</name>